<dbReference type="Proteomes" id="UP001054945">
    <property type="component" value="Unassembled WGS sequence"/>
</dbReference>
<organism evidence="2 3">
    <name type="scientific">Caerostris extrusa</name>
    <name type="common">Bark spider</name>
    <name type="synonym">Caerostris bankana</name>
    <dbReference type="NCBI Taxonomy" id="172846"/>
    <lineage>
        <taxon>Eukaryota</taxon>
        <taxon>Metazoa</taxon>
        <taxon>Ecdysozoa</taxon>
        <taxon>Arthropoda</taxon>
        <taxon>Chelicerata</taxon>
        <taxon>Arachnida</taxon>
        <taxon>Araneae</taxon>
        <taxon>Araneomorphae</taxon>
        <taxon>Entelegynae</taxon>
        <taxon>Araneoidea</taxon>
        <taxon>Araneidae</taxon>
        <taxon>Caerostris</taxon>
    </lineage>
</organism>
<reference evidence="2 3" key="1">
    <citation type="submission" date="2021-06" db="EMBL/GenBank/DDBJ databases">
        <title>Caerostris extrusa draft genome.</title>
        <authorList>
            <person name="Kono N."/>
            <person name="Arakawa K."/>
        </authorList>
    </citation>
    <scope>NUCLEOTIDE SEQUENCE [LARGE SCALE GENOMIC DNA]</scope>
</reference>
<keyword evidence="3" id="KW-1185">Reference proteome</keyword>
<comment type="caution">
    <text evidence="2">The sequence shown here is derived from an EMBL/GenBank/DDBJ whole genome shotgun (WGS) entry which is preliminary data.</text>
</comment>
<gene>
    <name evidence="2" type="ORF">CEXT_733691</name>
</gene>
<sequence length="30" mass="3100">MASPEESISQNYPTGATSLGVQNDSTSDRG</sequence>
<feature type="region of interest" description="Disordered" evidence="1">
    <location>
        <begin position="1"/>
        <end position="30"/>
    </location>
</feature>
<evidence type="ECO:0000313" key="2">
    <source>
        <dbReference type="EMBL" id="GIY88828.1"/>
    </source>
</evidence>
<dbReference type="AlphaFoldDB" id="A0AAV4X2D8"/>
<dbReference type="EMBL" id="BPLR01017107">
    <property type="protein sequence ID" value="GIY88828.1"/>
    <property type="molecule type" value="Genomic_DNA"/>
</dbReference>
<name>A0AAV4X2D8_CAEEX</name>
<proteinExistence type="predicted"/>
<evidence type="ECO:0000256" key="1">
    <source>
        <dbReference type="SAM" id="MobiDB-lite"/>
    </source>
</evidence>
<feature type="non-terminal residue" evidence="2">
    <location>
        <position position="30"/>
    </location>
</feature>
<evidence type="ECO:0000313" key="3">
    <source>
        <dbReference type="Proteomes" id="UP001054945"/>
    </source>
</evidence>
<protein>
    <submittedName>
        <fullName evidence="2">Uncharacterized protein</fullName>
    </submittedName>
</protein>
<accession>A0AAV4X2D8</accession>